<reference evidence="2" key="1">
    <citation type="submission" date="2018-01" db="EMBL/GenBank/DDBJ databases">
        <authorList>
            <person name="Mao J.F."/>
        </authorList>
    </citation>
    <scope>NUCLEOTIDE SEQUENCE</scope>
    <source>
        <strain evidence="2">Huo1</strain>
        <tissue evidence="2">Leaf</tissue>
    </source>
</reference>
<dbReference type="Proteomes" id="UP000298416">
    <property type="component" value="Unassembled WGS sequence"/>
</dbReference>
<dbReference type="InterPro" id="IPR022228">
    <property type="entry name" value="DUF3755"/>
</dbReference>
<comment type="caution">
    <text evidence="2">The sequence shown here is derived from an EMBL/GenBank/DDBJ whole genome shotgun (WGS) entry which is preliminary data.</text>
</comment>
<feature type="region of interest" description="Disordered" evidence="1">
    <location>
        <begin position="112"/>
        <end position="146"/>
    </location>
</feature>
<feature type="region of interest" description="Disordered" evidence="1">
    <location>
        <begin position="1"/>
        <end position="60"/>
    </location>
</feature>
<dbReference type="InterPro" id="IPR001005">
    <property type="entry name" value="SANT/Myb"/>
</dbReference>
<dbReference type="CDD" id="cd00167">
    <property type="entry name" value="SANT"/>
    <property type="match status" value="1"/>
</dbReference>
<feature type="compositionally biased region" description="Low complexity" evidence="1">
    <location>
        <begin position="1"/>
        <end position="26"/>
    </location>
</feature>
<proteinExistence type="predicted"/>
<evidence type="ECO:0008006" key="4">
    <source>
        <dbReference type="Google" id="ProtNLM"/>
    </source>
</evidence>
<evidence type="ECO:0000256" key="1">
    <source>
        <dbReference type="SAM" id="MobiDB-lite"/>
    </source>
</evidence>
<dbReference type="EMBL" id="PNBA02000014">
    <property type="protein sequence ID" value="KAG6401328.1"/>
    <property type="molecule type" value="Genomic_DNA"/>
</dbReference>
<evidence type="ECO:0000313" key="3">
    <source>
        <dbReference type="Proteomes" id="UP000298416"/>
    </source>
</evidence>
<protein>
    <recommendedName>
        <fullName evidence="4">Myb-like domain-containing protein</fullName>
    </recommendedName>
</protein>
<accession>A0A8X8WWF1</accession>
<dbReference type="Pfam" id="PF12579">
    <property type="entry name" value="DUF3755"/>
    <property type="match status" value="1"/>
</dbReference>
<dbReference type="AlphaFoldDB" id="A0A8X8WWF1"/>
<name>A0A8X8WWF1_SALSN</name>
<feature type="compositionally biased region" description="Basic and acidic residues" evidence="1">
    <location>
        <begin position="112"/>
        <end position="123"/>
    </location>
</feature>
<organism evidence="2">
    <name type="scientific">Salvia splendens</name>
    <name type="common">Scarlet sage</name>
    <dbReference type="NCBI Taxonomy" id="180675"/>
    <lineage>
        <taxon>Eukaryota</taxon>
        <taxon>Viridiplantae</taxon>
        <taxon>Streptophyta</taxon>
        <taxon>Embryophyta</taxon>
        <taxon>Tracheophyta</taxon>
        <taxon>Spermatophyta</taxon>
        <taxon>Magnoliopsida</taxon>
        <taxon>eudicotyledons</taxon>
        <taxon>Gunneridae</taxon>
        <taxon>Pentapetalae</taxon>
        <taxon>asterids</taxon>
        <taxon>lamiids</taxon>
        <taxon>Lamiales</taxon>
        <taxon>Lamiaceae</taxon>
        <taxon>Nepetoideae</taxon>
        <taxon>Mentheae</taxon>
        <taxon>Salviinae</taxon>
        <taxon>Salvia</taxon>
        <taxon>Salvia subgen. Calosphace</taxon>
        <taxon>core Calosphace</taxon>
    </lineage>
</organism>
<sequence>MAASANPSAPAHSNVSNGANSGNSKGDTSDKANGGGASAKENSAVEPNQRGLRHNPGLSLDWTTEEQSKLEDLLAKYASETTVARYALIAQALRDKTVRDVALRCRWMSKKENGKRRKDDNGSSRKNKDKKDKVSDTLPKSSQVANLTNGPAYAQSVMSVDSDDGIPFSVIGGAAGQLLESNALALDQISTNFSACKIHENINLFIQARANIISILNDLGDMPESMKQMPPLPVKLNEELANSILPRTPLPKKS</sequence>
<dbReference type="PANTHER" id="PTHR14000">
    <property type="entry name" value="FINGER CCCH DOMAIN PROTEIN, PUTATIVE (DUF3755)-RELATED"/>
    <property type="match status" value="1"/>
</dbReference>
<evidence type="ECO:0000313" key="2">
    <source>
        <dbReference type="EMBL" id="KAG6401328.1"/>
    </source>
</evidence>
<keyword evidence="3" id="KW-1185">Reference proteome</keyword>
<reference evidence="2" key="2">
    <citation type="submission" date="2020-08" db="EMBL/GenBank/DDBJ databases">
        <title>Plant Genome Project.</title>
        <authorList>
            <person name="Zhang R.-G."/>
        </authorList>
    </citation>
    <scope>NUCLEOTIDE SEQUENCE</scope>
    <source>
        <strain evidence="2">Huo1</strain>
        <tissue evidence="2">Leaf</tissue>
    </source>
</reference>
<dbReference type="PANTHER" id="PTHR14000:SF1">
    <property type="entry name" value="HISTONE H2A DEUBIQUITINASE (DUF3755)"/>
    <property type="match status" value="1"/>
</dbReference>
<dbReference type="OrthoDB" id="19768at2759"/>
<gene>
    <name evidence="2" type="ORF">SASPL_138181</name>
</gene>